<dbReference type="SUPFAM" id="SSF144083">
    <property type="entry name" value="Magnesium transport protein CorA, transmembrane region"/>
    <property type="match status" value="1"/>
</dbReference>
<dbReference type="PANTHER" id="PTHR46494:SF1">
    <property type="entry name" value="CORA FAMILY METAL ION TRANSPORTER (EUROFUNG)"/>
    <property type="match status" value="1"/>
</dbReference>
<feature type="domain" description="HTH cro/C1-type" evidence="10">
    <location>
        <begin position="34"/>
        <end position="55"/>
    </location>
</feature>
<keyword evidence="7 8" id="KW-0472">Membrane</keyword>
<dbReference type="Gene3D" id="1.20.58.340">
    <property type="entry name" value="Magnesium transport protein CorA, transmembrane region"/>
    <property type="match status" value="2"/>
</dbReference>
<evidence type="ECO:0000256" key="7">
    <source>
        <dbReference type="ARBA" id="ARBA00023136"/>
    </source>
</evidence>
<dbReference type="GO" id="GO:0050897">
    <property type="term" value="F:cobalt ion binding"/>
    <property type="evidence" value="ECO:0007669"/>
    <property type="project" value="TreeGrafter"/>
</dbReference>
<evidence type="ECO:0000313" key="11">
    <source>
        <dbReference type="EMBL" id="ADG12825.1"/>
    </source>
</evidence>
<dbReference type="InterPro" id="IPR004488">
    <property type="entry name" value="Mg/Co-transport_prot_CorA"/>
</dbReference>
<keyword evidence="6 8" id="KW-1133">Transmembrane helix</keyword>
<dbReference type="NCBIfam" id="TIGR00383">
    <property type="entry name" value="corA"/>
    <property type="match status" value="1"/>
</dbReference>
<dbReference type="PROSITE" id="PS50943">
    <property type="entry name" value="HTH_CROC1"/>
    <property type="match status" value="1"/>
</dbReference>
<dbReference type="GeneID" id="9131153"/>
<feature type="transmembrane region" description="Helical" evidence="8">
    <location>
        <begin position="256"/>
        <end position="276"/>
    </location>
</feature>
<evidence type="ECO:0000256" key="3">
    <source>
        <dbReference type="ARBA" id="ARBA00022448"/>
    </source>
</evidence>
<comment type="function">
    <text evidence="8">Mediates influx of magnesium ions.</text>
</comment>
<feature type="coiled-coil region" evidence="9">
    <location>
        <begin position="141"/>
        <end position="168"/>
    </location>
</feature>
<comment type="similarity">
    <text evidence="2 8">Belongs to the CorA metal ion transporter (MIT) (TC 1.A.35) family.</text>
</comment>
<accession>D5VQH2</accession>
<evidence type="ECO:0000256" key="2">
    <source>
        <dbReference type="ARBA" id="ARBA00009765"/>
    </source>
</evidence>
<evidence type="ECO:0000256" key="5">
    <source>
        <dbReference type="ARBA" id="ARBA00022692"/>
    </source>
</evidence>
<dbReference type="GO" id="GO:0015095">
    <property type="term" value="F:magnesium ion transmembrane transporter activity"/>
    <property type="evidence" value="ECO:0007669"/>
    <property type="project" value="UniProtKB-UniRule"/>
</dbReference>
<evidence type="ECO:0000256" key="9">
    <source>
        <dbReference type="SAM" id="Coils"/>
    </source>
</evidence>
<name>D5VQH2_METIM</name>
<dbReference type="InterPro" id="IPR045861">
    <property type="entry name" value="CorA_cytoplasmic_dom"/>
</dbReference>
<dbReference type="Proteomes" id="UP000002061">
    <property type="component" value="Chromosome"/>
</dbReference>
<dbReference type="GO" id="GO:0005886">
    <property type="term" value="C:plasma membrane"/>
    <property type="evidence" value="ECO:0007669"/>
    <property type="project" value="UniProtKB-SubCell"/>
</dbReference>
<dbReference type="CDD" id="cd12822">
    <property type="entry name" value="TmCorA-like"/>
    <property type="match status" value="1"/>
</dbReference>
<protein>
    <recommendedName>
        <fullName evidence="8">Magnesium transport protein CorA</fullName>
    </recommendedName>
</protein>
<dbReference type="eggNOG" id="arCOG02265">
    <property type="taxonomic scope" value="Archaea"/>
</dbReference>
<dbReference type="InterPro" id="IPR002523">
    <property type="entry name" value="MgTranspt_CorA/ZnTranspt_ZntB"/>
</dbReference>
<reference evidence="11" key="1">
    <citation type="submission" date="2010-04" db="EMBL/GenBank/DDBJ databases">
        <title>Complete sequence of Methanocaldococcus infernus ME.</title>
        <authorList>
            <consortium name="US DOE Joint Genome Institute"/>
            <person name="Lucas S."/>
            <person name="Copeland A."/>
            <person name="Lapidus A."/>
            <person name="Cheng J.-F."/>
            <person name="Bruce D."/>
            <person name="Goodwin L."/>
            <person name="Pitluck S."/>
            <person name="Munk A.C."/>
            <person name="Detter J.C."/>
            <person name="Han C."/>
            <person name="Tapia R."/>
            <person name="Land M."/>
            <person name="Hauser L."/>
            <person name="Kyrpides N."/>
            <person name="Mikhailova N."/>
            <person name="Sieprawska-Lupa M."/>
            <person name="Whitman W.B."/>
            <person name="Woyke T."/>
        </authorList>
    </citation>
    <scope>NUCLEOTIDE SEQUENCE [LARGE SCALE GENOMIC DNA]</scope>
    <source>
        <strain evidence="11">ME</strain>
    </source>
</reference>
<keyword evidence="8" id="KW-0460">Magnesium</keyword>
<dbReference type="AlphaFoldDB" id="D5VQH2"/>
<dbReference type="KEGG" id="mif:Metin_0153"/>
<organism evidence="11 12">
    <name type="scientific">Methanocaldococcus infernus (strain DSM 11812 / JCM 15783 / ME)</name>
    <dbReference type="NCBI Taxonomy" id="573063"/>
    <lineage>
        <taxon>Archaea</taxon>
        <taxon>Methanobacteriati</taxon>
        <taxon>Methanobacteriota</taxon>
        <taxon>Methanomada group</taxon>
        <taxon>Methanococci</taxon>
        <taxon>Methanococcales</taxon>
        <taxon>Methanocaldococcaceae</taxon>
        <taxon>Methanocaldococcus</taxon>
    </lineage>
</organism>
<comment type="subcellular location">
    <subcellularLocation>
        <location evidence="1">Cell membrane</location>
        <topology evidence="1">Multi-pass membrane protein</topology>
    </subcellularLocation>
    <subcellularLocation>
        <location evidence="8">Membrane</location>
        <topology evidence="8">Multi-pass membrane protein</topology>
    </subcellularLocation>
</comment>
<evidence type="ECO:0000256" key="6">
    <source>
        <dbReference type="ARBA" id="ARBA00022989"/>
    </source>
</evidence>
<evidence type="ECO:0000256" key="8">
    <source>
        <dbReference type="RuleBase" id="RU362010"/>
    </source>
</evidence>
<evidence type="ECO:0000259" key="10">
    <source>
        <dbReference type="PROSITE" id="PS50943"/>
    </source>
</evidence>
<keyword evidence="9" id="KW-0175">Coiled coil</keyword>
<keyword evidence="5 8" id="KW-0812">Transmembrane</keyword>
<evidence type="ECO:0000256" key="1">
    <source>
        <dbReference type="ARBA" id="ARBA00004651"/>
    </source>
</evidence>
<feature type="transmembrane region" description="Helical" evidence="8">
    <location>
        <begin position="288"/>
        <end position="308"/>
    </location>
</feature>
<dbReference type="PANTHER" id="PTHR46494">
    <property type="entry name" value="CORA FAMILY METAL ION TRANSPORTER (EUROFUNG)"/>
    <property type="match status" value="1"/>
</dbReference>
<evidence type="ECO:0000256" key="4">
    <source>
        <dbReference type="ARBA" id="ARBA00022475"/>
    </source>
</evidence>
<dbReference type="EMBL" id="CP002009">
    <property type="protein sequence ID" value="ADG12825.1"/>
    <property type="molecule type" value="Genomic_DNA"/>
</dbReference>
<keyword evidence="3 8" id="KW-0813">Transport</keyword>
<sequence>MIKIIGVKEKCIEQIESLEDLKPEKYNIVWIDCYDPRDEELYKISKFLGISISDLQAGLDDQEIPRIEEEENYYLIIYRTPLLEEYSTSILGIFIKDNIVLTIHPEKIKSIERIYNIVITRNPNVFKSIGFFIYVILNEVTRSYSRILVSLEDELEELEDKIISGFDQKIIEKILHLRKTLVYFHKALIANRDVLVLLKRKYLPIIGKEDKENFEDLYYDTLQLIDMSATYREVLTSMMDISLSLENIKMNQIVKILTMVTTIFAIPMWITGIFGMNFEYMPLISSPYGFWLSFTFMLISIIFFIYVFKKMRWI</sequence>
<keyword evidence="4 8" id="KW-1003">Cell membrane</keyword>
<dbReference type="OrthoDB" id="28779at2157"/>
<evidence type="ECO:0000313" key="12">
    <source>
        <dbReference type="Proteomes" id="UP000002061"/>
    </source>
</evidence>
<dbReference type="Gene3D" id="3.30.460.20">
    <property type="entry name" value="CorA soluble domain-like"/>
    <property type="match status" value="1"/>
</dbReference>
<keyword evidence="12" id="KW-1185">Reference proteome</keyword>
<dbReference type="SUPFAM" id="SSF143865">
    <property type="entry name" value="CorA soluble domain-like"/>
    <property type="match status" value="1"/>
</dbReference>
<dbReference type="GO" id="GO:0015087">
    <property type="term" value="F:cobalt ion transmembrane transporter activity"/>
    <property type="evidence" value="ECO:0007669"/>
    <property type="project" value="UniProtKB-UniRule"/>
</dbReference>
<dbReference type="RefSeq" id="WP_013099571.1">
    <property type="nucleotide sequence ID" value="NC_014122.1"/>
</dbReference>
<keyword evidence="8" id="KW-0406">Ion transport</keyword>
<dbReference type="GO" id="GO:0000287">
    <property type="term" value="F:magnesium ion binding"/>
    <property type="evidence" value="ECO:0007669"/>
    <property type="project" value="TreeGrafter"/>
</dbReference>
<proteinExistence type="inferred from homology"/>
<dbReference type="InterPro" id="IPR045863">
    <property type="entry name" value="CorA_TM1_TM2"/>
</dbReference>
<dbReference type="Pfam" id="PF01544">
    <property type="entry name" value="CorA"/>
    <property type="match status" value="1"/>
</dbReference>
<dbReference type="STRING" id="573063.Metin_0153"/>
<gene>
    <name evidence="8" type="primary">corA</name>
    <name evidence="11" type="ordered locus">Metin_0153</name>
</gene>
<dbReference type="HOGENOM" id="CLU_007127_0_0_2"/>
<dbReference type="InterPro" id="IPR001387">
    <property type="entry name" value="Cro/C1-type_HTH"/>
</dbReference>